<keyword evidence="4" id="KW-1015">Disulfide bond</keyword>
<dbReference type="GO" id="GO:0005739">
    <property type="term" value="C:mitochondrion"/>
    <property type="evidence" value="ECO:0007669"/>
    <property type="project" value="GOC"/>
</dbReference>
<gene>
    <name evidence="6" type="ORF">PBRASI_LOCUS203</name>
</gene>
<accession>A0A9N8VGA1</accession>
<keyword evidence="3" id="KW-0479">Metal-binding</keyword>
<dbReference type="PANTHER" id="PTHR12151:SF5">
    <property type="entry name" value="AT19154P"/>
    <property type="match status" value="1"/>
</dbReference>
<comment type="caution">
    <text evidence="6">The sequence shown here is derived from an EMBL/GenBank/DDBJ whole genome shotgun (WGS) entry which is preliminary data.</text>
</comment>
<evidence type="ECO:0000256" key="3">
    <source>
        <dbReference type="PIRSR" id="PIRSR603782-1"/>
    </source>
</evidence>
<feature type="binding site" evidence="3">
    <location>
        <position position="264"/>
    </location>
    <ligand>
        <name>Cu cation</name>
        <dbReference type="ChEBI" id="CHEBI:23378"/>
    </ligand>
</feature>
<organism evidence="6 7">
    <name type="scientific">Paraglomus brasilianum</name>
    <dbReference type="NCBI Taxonomy" id="144538"/>
    <lineage>
        <taxon>Eukaryota</taxon>
        <taxon>Fungi</taxon>
        <taxon>Fungi incertae sedis</taxon>
        <taxon>Mucoromycota</taxon>
        <taxon>Glomeromycotina</taxon>
        <taxon>Glomeromycetes</taxon>
        <taxon>Paraglomerales</taxon>
        <taxon>Paraglomeraceae</taxon>
        <taxon>Paraglomus</taxon>
    </lineage>
</organism>
<dbReference type="GO" id="GO:0033617">
    <property type="term" value="P:mitochondrial respiratory chain complex IV assembly"/>
    <property type="evidence" value="ECO:0007669"/>
    <property type="project" value="TreeGrafter"/>
</dbReference>
<dbReference type="PANTHER" id="PTHR12151">
    <property type="entry name" value="ELECTRON TRANSPORT PROTIN SCO1/SENC FAMILY MEMBER"/>
    <property type="match status" value="1"/>
</dbReference>
<reference evidence="6" key="1">
    <citation type="submission" date="2021-06" db="EMBL/GenBank/DDBJ databases">
        <authorList>
            <person name="Kallberg Y."/>
            <person name="Tangrot J."/>
            <person name="Rosling A."/>
        </authorList>
    </citation>
    <scope>NUCLEOTIDE SEQUENCE</scope>
    <source>
        <strain evidence="6">BR232B</strain>
    </source>
</reference>
<proteinExistence type="inferred from homology"/>
<dbReference type="InterPro" id="IPR013766">
    <property type="entry name" value="Thioredoxin_domain"/>
</dbReference>
<dbReference type="CDD" id="cd02968">
    <property type="entry name" value="SCO"/>
    <property type="match status" value="1"/>
</dbReference>
<keyword evidence="7" id="KW-1185">Reference proteome</keyword>
<dbReference type="EMBL" id="CAJVPI010000009">
    <property type="protein sequence ID" value="CAG8454073.1"/>
    <property type="molecule type" value="Genomic_DNA"/>
</dbReference>
<dbReference type="InterPro" id="IPR036249">
    <property type="entry name" value="Thioredoxin-like_sf"/>
</dbReference>
<dbReference type="SUPFAM" id="SSF52833">
    <property type="entry name" value="Thioredoxin-like"/>
    <property type="match status" value="1"/>
</dbReference>
<evidence type="ECO:0000313" key="6">
    <source>
        <dbReference type="EMBL" id="CAG8454073.1"/>
    </source>
</evidence>
<comment type="similarity">
    <text evidence="1">Belongs to the SCO1/2 family.</text>
</comment>
<evidence type="ECO:0000259" key="5">
    <source>
        <dbReference type="PROSITE" id="PS51352"/>
    </source>
</evidence>
<dbReference type="OrthoDB" id="270009at2759"/>
<name>A0A9N8VGA1_9GLOM</name>
<evidence type="ECO:0000256" key="4">
    <source>
        <dbReference type="PIRSR" id="PIRSR603782-2"/>
    </source>
</evidence>
<dbReference type="Proteomes" id="UP000789739">
    <property type="component" value="Unassembled WGS sequence"/>
</dbReference>
<feature type="disulfide bond" description="Redox-active" evidence="4">
    <location>
        <begin position="171"/>
        <end position="175"/>
    </location>
</feature>
<sequence length="316" mass="36485">MHEEHRQKLIKCAERYAEARQIVLSIPGTSVIEDIQYAMCLINEERKANTWPDKFKQKYDLSLAESPIKEALVAARILEEFSDLITVLHRDLNYDWCWAVNQTGILNKAIGYDNNLEECDSMEEKEEQKKQPIGKPDVGGPFELLNQDGKLTTNNDFRGKFMLVYFGFTHCPDICPEELDRMSEVIDRLYNDNEVGKVIVPIFISCDPQRDTVEAVREYLKDFHKDMVGLTGTFEQVAKVAKAYRVYFSRPPDVKEGEDYLVDHSIFFYLMDGNGEFLDVFGKNMTVEDITDKTKQYIKNYISDGGNLVPLEKKTK</sequence>
<feature type="domain" description="Thioredoxin" evidence="5">
    <location>
        <begin position="133"/>
        <end position="299"/>
    </location>
</feature>
<evidence type="ECO:0000256" key="2">
    <source>
        <dbReference type="ARBA" id="ARBA00023008"/>
    </source>
</evidence>
<dbReference type="Gene3D" id="3.40.30.10">
    <property type="entry name" value="Glutaredoxin"/>
    <property type="match status" value="1"/>
</dbReference>
<dbReference type="FunFam" id="3.40.30.10:FF:000013">
    <property type="entry name" value="Blast:Protein SCO1 homolog, mitochondrial"/>
    <property type="match status" value="1"/>
</dbReference>
<dbReference type="Pfam" id="PF02630">
    <property type="entry name" value="SCO1-SenC"/>
    <property type="match status" value="1"/>
</dbReference>
<feature type="binding site" evidence="3">
    <location>
        <position position="171"/>
    </location>
    <ligand>
        <name>Cu cation</name>
        <dbReference type="ChEBI" id="CHEBI:23378"/>
    </ligand>
</feature>
<protein>
    <submittedName>
        <fullName evidence="6">9763_t:CDS:1</fullName>
    </submittedName>
</protein>
<evidence type="ECO:0000313" key="7">
    <source>
        <dbReference type="Proteomes" id="UP000789739"/>
    </source>
</evidence>
<keyword evidence="2 3" id="KW-0186">Copper</keyword>
<dbReference type="AlphaFoldDB" id="A0A9N8VGA1"/>
<dbReference type="InterPro" id="IPR003782">
    <property type="entry name" value="SCO1/SenC"/>
</dbReference>
<dbReference type="GO" id="GO:0005507">
    <property type="term" value="F:copper ion binding"/>
    <property type="evidence" value="ECO:0007669"/>
    <property type="project" value="UniProtKB-ARBA"/>
</dbReference>
<dbReference type="PROSITE" id="PS51352">
    <property type="entry name" value="THIOREDOXIN_2"/>
    <property type="match status" value="1"/>
</dbReference>
<evidence type="ECO:0000256" key="1">
    <source>
        <dbReference type="ARBA" id="ARBA00010996"/>
    </source>
</evidence>
<feature type="binding site" evidence="3">
    <location>
        <position position="175"/>
    </location>
    <ligand>
        <name>Cu cation</name>
        <dbReference type="ChEBI" id="CHEBI:23378"/>
    </ligand>
</feature>